<proteinExistence type="predicted"/>
<dbReference type="GO" id="GO:0046872">
    <property type="term" value="F:metal ion binding"/>
    <property type="evidence" value="ECO:0007669"/>
    <property type="project" value="UniProtKB-KW"/>
</dbReference>
<dbReference type="RefSeq" id="WP_163316220.1">
    <property type="nucleotide sequence ID" value="NZ_JAAGAA010000007.1"/>
</dbReference>
<dbReference type="Gene3D" id="1.10.10.1100">
    <property type="entry name" value="BFD-like [2Fe-2S]-binding domain"/>
    <property type="match status" value="1"/>
</dbReference>
<evidence type="ECO:0000256" key="4">
    <source>
        <dbReference type="ARBA" id="ARBA00023014"/>
    </source>
</evidence>
<dbReference type="InterPro" id="IPR052371">
    <property type="entry name" value="BFD-associated_ferredoxin"/>
</dbReference>
<dbReference type="InterPro" id="IPR041854">
    <property type="entry name" value="BFD-like_2Fe2S-bd_dom_sf"/>
</dbReference>
<dbReference type="Proteomes" id="UP000482578">
    <property type="component" value="Unassembled WGS sequence"/>
</dbReference>
<evidence type="ECO:0000256" key="1">
    <source>
        <dbReference type="ARBA" id="ARBA00022714"/>
    </source>
</evidence>
<evidence type="ECO:0000256" key="3">
    <source>
        <dbReference type="ARBA" id="ARBA00023004"/>
    </source>
</evidence>
<keyword evidence="2" id="KW-0479">Metal-binding</keyword>
<gene>
    <name evidence="5" type="ORF">GZH52_09405</name>
</gene>
<dbReference type="PANTHER" id="PTHR37424:SF1">
    <property type="entry name" value="BACTERIOFERRITIN-ASSOCIATED FERREDOXIN"/>
    <property type="match status" value="1"/>
</dbReference>
<keyword evidence="4" id="KW-0411">Iron-sulfur</keyword>
<dbReference type="PANTHER" id="PTHR37424">
    <property type="entry name" value="BACTERIOFERRITIN-ASSOCIATED FERREDOXIN"/>
    <property type="match status" value="1"/>
</dbReference>
<evidence type="ECO:0000256" key="2">
    <source>
        <dbReference type="ARBA" id="ARBA00022723"/>
    </source>
</evidence>
<name>A0A6B2KSA7_9NEIS</name>
<keyword evidence="3" id="KW-0408">Iron</keyword>
<reference evidence="5 6" key="1">
    <citation type="submission" date="2020-02" db="EMBL/GenBank/DDBJ databases">
        <authorList>
            <person name="Yang Z."/>
        </authorList>
    </citation>
    <scope>NUCLEOTIDE SEQUENCE [LARGE SCALE GENOMIC DNA]</scope>
    <source>
        <strain evidence="5 6">HX-7-9</strain>
    </source>
</reference>
<dbReference type="AlphaFoldDB" id="A0A6B2KSA7"/>
<dbReference type="EMBL" id="JAAGAA010000007">
    <property type="protein sequence ID" value="NDV13014.1"/>
    <property type="molecule type" value="Genomic_DNA"/>
</dbReference>
<comment type="caution">
    <text evidence="5">The sequence shown here is derived from an EMBL/GenBank/DDBJ whole genome shotgun (WGS) entry which is preliminary data.</text>
</comment>
<evidence type="ECO:0000313" key="5">
    <source>
        <dbReference type="EMBL" id="NDV13014.1"/>
    </source>
</evidence>
<keyword evidence="6" id="KW-1185">Reference proteome</keyword>
<accession>A0A6B2KSA7</accession>
<dbReference type="GO" id="GO:0051537">
    <property type="term" value="F:2 iron, 2 sulfur cluster binding"/>
    <property type="evidence" value="ECO:0007669"/>
    <property type="project" value="UniProtKB-KW"/>
</dbReference>
<organism evidence="5 6">
    <name type="scientific">Crenobacter caeni</name>
    <dbReference type="NCBI Taxonomy" id="2705474"/>
    <lineage>
        <taxon>Bacteria</taxon>
        <taxon>Pseudomonadati</taxon>
        <taxon>Pseudomonadota</taxon>
        <taxon>Betaproteobacteria</taxon>
        <taxon>Neisseriales</taxon>
        <taxon>Neisseriaceae</taxon>
        <taxon>Crenobacter</taxon>
    </lineage>
</organism>
<protein>
    <submittedName>
        <fullName evidence="5">(2Fe-2S)-binding protein</fullName>
    </submittedName>
</protein>
<evidence type="ECO:0000313" key="6">
    <source>
        <dbReference type="Proteomes" id="UP000482578"/>
    </source>
</evidence>
<sequence>MYVCLCYPTTERQIRAAALCGARRLRDIRPVATQCGKCARCAHALLRKAARELLPAATPPSL</sequence>
<keyword evidence="1" id="KW-0001">2Fe-2S</keyword>